<reference evidence="2" key="1">
    <citation type="journal article" date="2023" name="G3 (Bethesda)">
        <title>Genome assembly and association tests identify interacting loci associated with vigor, precocity, and sex in interspecific pistachio rootstocks.</title>
        <authorList>
            <person name="Palmer W."/>
            <person name="Jacygrad E."/>
            <person name="Sagayaradj S."/>
            <person name="Cavanaugh K."/>
            <person name="Han R."/>
            <person name="Bertier L."/>
            <person name="Beede B."/>
            <person name="Kafkas S."/>
            <person name="Golino D."/>
            <person name="Preece J."/>
            <person name="Michelmore R."/>
        </authorList>
    </citation>
    <scope>NUCLEOTIDE SEQUENCE [LARGE SCALE GENOMIC DNA]</scope>
</reference>
<organism evidence="1 2">
    <name type="scientific">Pistacia atlantica</name>
    <dbReference type="NCBI Taxonomy" id="434234"/>
    <lineage>
        <taxon>Eukaryota</taxon>
        <taxon>Viridiplantae</taxon>
        <taxon>Streptophyta</taxon>
        <taxon>Embryophyta</taxon>
        <taxon>Tracheophyta</taxon>
        <taxon>Spermatophyta</taxon>
        <taxon>Magnoliopsida</taxon>
        <taxon>eudicotyledons</taxon>
        <taxon>Gunneridae</taxon>
        <taxon>Pentapetalae</taxon>
        <taxon>rosids</taxon>
        <taxon>malvids</taxon>
        <taxon>Sapindales</taxon>
        <taxon>Anacardiaceae</taxon>
        <taxon>Pistacia</taxon>
    </lineage>
</organism>
<dbReference type="Proteomes" id="UP001164250">
    <property type="component" value="Chromosome 11"/>
</dbReference>
<sequence>MLCSWKGCFAIEIVEIAVEVLKLLVVEVLKLLFVLNIEMVVEMTAKLVVEVLKLLVVEVLKVAVCAVLLNGESSIESRKVHSSVEAASSVVQGAA</sequence>
<comment type="caution">
    <text evidence="1">The sequence shown here is derived from an EMBL/GenBank/DDBJ whole genome shotgun (WGS) entry which is preliminary data.</text>
</comment>
<dbReference type="EMBL" id="CM047907">
    <property type="protein sequence ID" value="KAJ0084109.1"/>
    <property type="molecule type" value="Genomic_DNA"/>
</dbReference>
<protein>
    <submittedName>
        <fullName evidence="1">Uncharacterized protein</fullName>
    </submittedName>
</protein>
<accession>A0ACC1A9B9</accession>
<evidence type="ECO:0000313" key="2">
    <source>
        <dbReference type="Proteomes" id="UP001164250"/>
    </source>
</evidence>
<name>A0ACC1A9B9_9ROSI</name>
<gene>
    <name evidence="1" type="ORF">Patl1_30444</name>
</gene>
<keyword evidence="2" id="KW-1185">Reference proteome</keyword>
<proteinExistence type="predicted"/>
<evidence type="ECO:0000313" key="1">
    <source>
        <dbReference type="EMBL" id="KAJ0084109.1"/>
    </source>
</evidence>